<dbReference type="PANTHER" id="PTHR11472:SF34">
    <property type="entry name" value="REGULATOR OF TELOMERE ELONGATION HELICASE 1"/>
    <property type="match status" value="1"/>
</dbReference>
<keyword evidence="2 17" id="KW-0004">4Fe-4S</keyword>
<keyword evidence="10 17" id="KW-0411">Iron-sulfur</keyword>
<proteinExistence type="inferred from homology"/>
<dbReference type="SMART" id="SM00491">
    <property type="entry name" value="HELICc2"/>
    <property type="match status" value="1"/>
</dbReference>
<evidence type="ECO:0000256" key="13">
    <source>
        <dbReference type="ARBA" id="ARBA00023235"/>
    </source>
</evidence>
<evidence type="ECO:0000256" key="7">
    <source>
        <dbReference type="ARBA" id="ARBA00022806"/>
    </source>
</evidence>
<dbReference type="Gene3D" id="3.40.50.300">
    <property type="entry name" value="P-loop containing nucleotide triphosphate hydrolases"/>
    <property type="match status" value="2"/>
</dbReference>
<dbReference type="OrthoDB" id="19182at2759"/>
<dbReference type="GO" id="GO:1904430">
    <property type="term" value="P:negative regulation of t-circle formation"/>
    <property type="evidence" value="ECO:0007669"/>
    <property type="project" value="TreeGrafter"/>
</dbReference>
<keyword evidence="12 17" id="KW-0234">DNA repair</keyword>
<dbReference type="GO" id="GO:0005634">
    <property type="term" value="C:nucleus"/>
    <property type="evidence" value="ECO:0007669"/>
    <property type="project" value="UniProtKB-SubCell"/>
</dbReference>
<dbReference type="GO" id="GO:0090657">
    <property type="term" value="P:telomeric loop disassembly"/>
    <property type="evidence" value="ECO:0007669"/>
    <property type="project" value="TreeGrafter"/>
</dbReference>
<feature type="domain" description="Helicase ATP-binding" evidence="18">
    <location>
        <begin position="7"/>
        <end position="309"/>
    </location>
</feature>
<evidence type="ECO:0000256" key="15">
    <source>
        <dbReference type="ARBA" id="ARBA00049360"/>
    </source>
</evidence>
<gene>
    <name evidence="19" type="ORF">HCN44_010337</name>
</gene>
<evidence type="ECO:0000256" key="9">
    <source>
        <dbReference type="ARBA" id="ARBA00023004"/>
    </source>
</evidence>
<keyword evidence="7 17" id="KW-0347">Helicase</keyword>
<dbReference type="InterPro" id="IPR013020">
    <property type="entry name" value="Rad3/Chl1-like"/>
</dbReference>
<feature type="binding site" evidence="17">
    <location>
        <position position="154"/>
    </location>
    <ligand>
        <name>[4Fe-4S] cluster</name>
        <dbReference type="ChEBI" id="CHEBI:49883"/>
    </ligand>
</feature>
<keyword evidence="13 17" id="KW-0413">Isomerase</keyword>
<keyword evidence="9 17" id="KW-0408">Iron</keyword>
<dbReference type="FunFam" id="3.40.50.300:FF:000431">
    <property type="entry name" value="Regulator of telomere elongation helicase 1"/>
    <property type="match status" value="1"/>
</dbReference>
<feature type="binding site" evidence="17">
    <location>
        <position position="172"/>
    </location>
    <ligand>
        <name>[4Fe-4S] cluster</name>
        <dbReference type="ChEBI" id="CHEBI:49883"/>
    </ligand>
</feature>
<protein>
    <recommendedName>
        <fullName evidence="16 17">Regulator of telomere elongation helicase 1 homolog</fullName>
        <ecNumber evidence="17">5.6.2.-</ecNumber>
    </recommendedName>
</protein>
<evidence type="ECO:0000313" key="19">
    <source>
        <dbReference type="EMBL" id="KAF7993742.1"/>
    </source>
</evidence>
<dbReference type="SUPFAM" id="SSF52540">
    <property type="entry name" value="P-loop containing nucleoside triphosphate hydrolases"/>
    <property type="match status" value="2"/>
</dbReference>
<keyword evidence="20" id="KW-1185">Reference proteome</keyword>
<keyword evidence="8 17" id="KW-0067">ATP-binding</keyword>
<dbReference type="AlphaFoldDB" id="A0A834XY18"/>
<dbReference type="GO" id="GO:0010569">
    <property type="term" value="P:regulation of double-strand break repair via homologous recombination"/>
    <property type="evidence" value="ECO:0007669"/>
    <property type="project" value="UniProtKB-UniRule"/>
</dbReference>
<evidence type="ECO:0000256" key="2">
    <source>
        <dbReference type="ARBA" id="ARBA00022485"/>
    </source>
</evidence>
<dbReference type="Gene3D" id="1.20.1160.20">
    <property type="match status" value="1"/>
</dbReference>
<keyword evidence="5 17" id="KW-0227">DNA damage</keyword>
<keyword evidence="6 17" id="KW-0378">Hydrolase</keyword>
<dbReference type="GO" id="GO:0016818">
    <property type="term" value="F:hydrolase activity, acting on acid anhydrides, in phosphorus-containing anhydrides"/>
    <property type="evidence" value="ECO:0007669"/>
    <property type="project" value="InterPro"/>
</dbReference>
<dbReference type="PANTHER" id="PTHR11472">
    <property type="entry name" value="DNA REPAIR DEAD HELICASE RAD3/XP-D SUBFAMILY MEMBER"/>
    <property type="match status" value="1"/>
</dbReference>
<sequence length="986" mass="111045">MPDVVINGITVTFPFQPYKVQEDYMFKVIECLQNKKHGVLESPTGTGKTLSLLCSTLSWLGVKKAQLQAQSISGAINKSDFGGEFCQKLNDNLNNAAGISLSLEQNNLNFGWTMPKIIYASRTHSQLSQAMQELKRTAYSHVKVSVIGSRDQMCIHPEISKEKNSANKIHMCQIKVRGRTCIYFNNVESRKDDPLFKTEICDIEDLVKIGKKSKCCPYFLAKELKQSADITFMPYNYLLDPKTRKSQSIDIQNHVILLDEAHNVEKTCEEAASLQISSTDIAVCIDGITAVMQDFAEEKSDDIDFNNSPKDFTPEDLCTIKSTLLTFEKRVDEISLKMGEEGVTFPGSYVFKLFESDELSNGKDRLFIDKIDKIVIYLTTTNAHSFLRRGNALQKFSDFLKIVFNGGSTASNVKHRARVDKSYKVYVQHEEKKKTSKNDGWESKKNVFKVDGKLINYWCFSPGFGMKQIVELGVHSVILTSGTLSPLKPFISELGIPIDVQLENPHIVTSSQVCAGVLSQGPDNHPLNSSFNTRNDPKYISSLGRTIYNFSCLIPDGLLIFFPSYPIMNKCRDDWQTMGLWTTISEKKPIFVEPQSKEGFINVMNEFYKKIQDPNLRGAIFMAVCRGKVSEGLDFANANGRAVIITGLPFPPLKDPRVILKQKYLDEIRINDKNGLSGQQWYQLEASRAVNQAIGRIIRHKDDYGAIILCDLRFSNASFRNQLSVWLQPLLRNFSNYGMVTKELRLFFKNAEASLPQTINKIYCDLSLPSVAANFDSNTRNLGTSSLSNQSYRNQGNDICDFESYKSTDLGGELKVYKKKSDFSEVSKIKPKSFINFGVCKTQGSWSTSDAGNKKESLNEPAAKKRKLKVQAVDINFSTDSLSAGSSRGGENQIGVKDQFETGLKKELGKTYLKKVKKALNESDYKLFAVMIQNYTKNADFDQLLETLKKIFPAEDNLQDLFIGFSTFLKKQHVAAFDIHVNCMKN</sequence>
<evidence type="ECO:0000256" key="12">
    <source>
        <dbReference type="ARBA" id="ARBA00023204"/>
    </source>
</evidence>
<evidence type="ECO:0000256" key="5">
    <source>
        <dbReference type="ARBA" id="ARBA00022763"/>
    </source>
</evidence>
<dbReference type="GO" id="GO:0046872">
    <property type="term" value="F:metal ion binding"/>
    <property type="evidence" value="ECO:0007669"/>
    <property type="project" value="UniProtKB-UniRule"/>
</dbReference>
<dbReference type="InterPro" id="IPR027417">
    <property type="entry name" value="P-loop_NTPase"/>
</dbReference>
<accession>A0A834XY18</accession>
<dbReference type="Pfam" id="PF06733">
    <property type="entry name" value="DEAD_2"/>
    <property type="match status" value="1"/>
</dbReference>
<dbReference type="InterPro" id="IPR057498">
    <property type="entry name" value="Rtel1_ARCH"/>
</dbReference>
<dbReference type="GO" id="GO:0045910">
    <property type="term" value="P:negative regulation of DNA recombination"/>
    <property type="evidence" value="ECO:0007669"/>
    <property type="project" value="TreeGrafter"/>
</dbReference>
<dbReference type="Pfam" id="PF23109">
    <property type="entry name" value="ARCH_RTEL1"/>
    <property type="match status" value="1"/>
</dbReference>
<comment type="caution">
    <text evidence="19">The sequence shown here is derived from an EMBL/GenBank/DDBJ whole genome shotgun (WGS) entry which is preliminary data.</text>
</comment>
<dbReference type="EC" id="5.6.2.-" evidence="17"/>
<feature type="binding site" evidence="17">
    <location>
        <position position="216"/>
    </location>
    <ligand>
        <name>[4Fe-4S] cluster</name>
        <dbReference type="ChEBI" id="CHEBI:49883"/>
    </ligand>
</feature>
<dbReference type="CDD" id="cd18788">
    <property type="entry name" value="SF2_C_XPD"/>
    <property type="match status" value="1"/>
</dbReference>
<evidence type="ECO:0000259" key="18">
    <source>
        <dbReference type="PROSITE" id="PS51193"/>
    </source>
</evidence>
<comment type="similarity">
    <text evidence="17">Belongs to the helicase family. RAD3/XPD subfamily.</text>
</comment>
<dbReference type="GO" id="GO:0003678">
    <property type="term" value="F:DNA helicase activity"/>
    <property type="evidence" value="ECO:0007669"/>
    <property type="project" value="UniProtKB-UniRule"/>
</dbReference>
<dbReference type="NCBIfam" id="TIGR00604">
    <property type="entry name" value="rad3"/>
    <property type="match status" value="1"/>
</dbReference>
<evidence type="ECO:0000256" key="10">
    <source>
        <dbReference type="ARBA" id="ARBA00023014"/>
    </source>
</evidence>
<dbReference type="GO" id="GO:0006310">
    <property type="term" value="P:DNA recombination"/>
    <property type="evidence" value="ECO:0007669"/>
    <property type="project" value="InterPro"/>
</dbReference>
<evidence type="ECO:0000256" key="8">
    <source>
        <dbReference type="ARBA" id="ARBA00022840"/>
    </source>
</evidence>
<keyword evidence="14 17" id="KW-0539">Nucleus</keyword>
<dbReference type="GO" id="GO:0003677">
    <property type="term" value="F:DNA binding"/>
    <property type="evidence" value="ECO:0007669"/>
    <property type="project" value="UniProtKB-UniRule"/>
</dbReference>
<dbReference type="GO" id="GO:0005524">
    <property type="term" value="F:ATP binding"/>
    <property type="evidence" value="ECO:0007669"/>
    <property type="project" value="UniProtKB-UniRule"/>
</dbReference>
<dbReference type="InterPro" id="IPR045028">
    <property type="entry name" value="DinG/Rad3-like"/>
</dbReference>
<evidence type="ECO:0000256" key="3">
    <source>
        <dbReference type="ARBA" id="ARBA00022723"/>
    </source>
</evidence>
<dbReference type="GO" id="GO:0006260">
    <property type="term" value="P:DNA replication"/>
    <property type="evidence" value="ECO:0007669"/>
    <property type="project" value="InterPro"/>
</dbReference>
<organism evidence="19 20">
    <name type="scientific">Aphidius gifuensis</name>
    <name type="common">Parasitoid wasp</name>
    <dbReference type="NCBI Taxonomy" id="684658"/>
    <lineage>
        <taxon>Eukaryota</taxon>
        <taxon>Metazoa</taxon>
        <taxon>Ecdysozoa</taxon>
        <taxon>Arthropoda</taxon>
        <taxon>Hexapoda</taxon>
        <taxon>Insecta</taxon>
        <taxon>Pterygota</taxon>
        <taxon>Neoptera</taxon>
        <taxon>Endopterygota</taxon>
        <taxon>Hymenoptera</taxon>
        <taxon>Apocrita</taxon>
        <taxon>Ichneumonoidea</taxon>
        <taxon>Braconidae</taxon>
        <taxon>Aphidiinae</taxon>
        <taxon>Aphidius</taxon>
    </lineage>
</organism>
<dbReference type="FunFam" id="3.40.50.300:FF:000691">
    <property type="entry name" value="Regulator of telomere elongation helicase 1"/>
    <property type="match status" value="1"/>
</dbReference>
<dbReference type="Pfam" id="PF23116">
    <property type="entry name" value="HHD_RTEL1"/>
    <property type="match status" value="1"/>
</dbReference>
<dbReference type="Proteomes" id="UP000639338">
    <property type="component" value="Unassembled WGS sequence"/>
</dbReference>
<dbReference type="Pfam" id="PF13307">
    <property type="entry name" value="Helicase_C_2"/>
    <property type="match status" value="1"/>
</dbReference>
<dbReference type="GO" id="GO:0051539">
    <property type="term" value="F:4 iron, 4 sulfur cluster binding"/>
    <property type="evidence" value="ECO:0007669"/>
    <property type="project" value="UniProtKB-UniRule"/>
</dbReference>
<evidence type="ECO:0000256" key="4">
    <source>
        <dbReference type="ARBA" id="ARBA00022741"/>
    </source>
</evidence>
<dbReference type="InterPro" id="IPR006555">
    <property type="entry name" value="ATP-dep_Helicase_C"/>
</dbReference>
<evidence type="ECO:0000256" key="6">
    <source>
        <dbReference type="ARBA" id="ARBA00022801"/>
    </source>
</evidence>
<comment type="catalytic activity">
    <reaction evidence="15 17">
        <text>ATP + H2O = ADP + phosphate + H(+)</text>
        <dbReference type="Rhea" id="RHEA:13065"/>
        <dbReference type="ChEBI" id="CHEBI:15377"/>
        <dbReference type="ChEBI" id="CHEBI:15378"/>
        <dbReference type="ChEBI" id="CHEBI:30616"/>
        <dbReference type="ChEBI" id="CHEBI:43474"/>
        <dbReference type="ChEBI" id="CHEBI:456216"/>
    </reaction>
</comment>
<comment type="subcellular location">
    <subcellularLocation>
        <location evidence="1 17">Nucleus</location>
    </subcellularLocation>
</comment>
<reference evidence="19 20" key="1">
    <citation type="submission" date="2020-08" db="EMBL/GenBank/DDBJ databases">
        <title>Aphidius gifuensis genome sequencing and assembly.</title>
        <authorList>
            <person name="Du Z."/>
        </authorList>
    </citation>
    <scope>NUCLEOTIDE SEQUENCE [LARGE SCALE GENOMIC DNA]</scope>
    <source>
        <strain evidence="19">YNYX2018</strain>
        <tissue evidence="19">Adults</tissue>
    </source>
</reference>
<dbReference type="GO" id="GO:0006281">
    <property type="term" value="P:DNA repair"/>
    <property type="evidence" value="ECO:0007669"/>
    <property type="project" value="UniProtKB-UniRule"/>
</dbReference>
<evidence type="ECO:0000256" key="14">
    <source>
        <dbReference type="ARBA" id="ARBA00023242"/>
    </source>
</evidence>
<dbReference type="InterPro" id="IPR014013">
    <property type="entry name" value="Helic_SF1/SF2_ATP-bd_DinG/Rad3"/>
</dbReference>
<keyword evidence="3 17" id="KW-0479">Metal-binding</keyword>
<dbReference type="SMART" id="SM00488">
    <property type="entry name" value="DEXDc2"/>
    <property type="match status" value="1"/>
</dbReference>
<comment type="function">
    <text evidence="17">A probable ATP-dependent DNA helicase implicated in DNA repair and the maintenance of genomic stability. Acts as an anti-recombinase to counteract toxic recombination and limit crossover during meiosis. Regulates meiotic recombination and crossover homeostasis by physically dissociating strand invasion events and thereby promotes noncrossover repair by meiotic synthesis dependent strand annealing (SDSA) as well as disassembly of D loop recombination intermediates.</text>
</comment>
<evidence type="ECO:0000256" key="17">
    <source>
        <dbReference type="HAMAP-Rule" id="MF_03065"/>
    </source>
</evidence>
<dbReference type="InterPro" id="IPR006554">
    <property type="entry name" value="Helicase-like_DEXD_c2"/>
</dbReference>
<keyword evidence="11 17" id="KW-0238">DNA-binding</keyword>
<dbReference type="InterPro" id="IPR010614">
    <property type="entry name" value="RAD3-like_helicase_DEAD"/>
</dbReference>
<keyword evidence="4 17" id="KW-0547">Nucleotide-binding</keyword>
<evidence type="ECO:0000256" key="16">
    <source>
        <dbReference type="ARBA" id="ARBA00073810"/>
    </source>
</evidence>
<dbReference type="HAMAP" id="MF_03065">
    <property type="entry name" value="RTEL1"/>
    <property type="match status" value="1"/>
</dbReference>
<evidence type="ECO:0000313" key="20">
    <source>
        <dbReference type="Proteomes" id="UP000639338"/>
    </source>
</evidence>
<dbReference type="EMBL" id="JACMRX010000003">
    <property type="protein sequence ID" value="KAF7993742.1"/>
    <property type="molecule type" value="Genomic_DNA"/>
</dbReference>
<name>A0A834XY18_APHGI</name>
<dbReference type="GO" id="GO:0070182">
    <property type="term" value="F:DNA polymerase binding"/>
    <property type="evidence" value="ECO:0007669"/>
    <property type="project" value="TreeGrafter"/>
</dbReference>
<dbReference type="PROSITE" id="PS51193">
    <property type="entry name" value="HELICASE_ATP_BIND_2"/>
    <property type="match status" value="1"/>
</dbReference>
<dbReference type="InterPro" id="IPR030845">
    <property type="entry name" value="RTEL1"/>
</dbReference>
<evidence type="ECO:0000256" key="11">
    <source>
        <dbReference type="ARBA" id="ARBA00023125"/>
    </source>
</evidence>
<feature type="binding site" evidence="17">
    <location>
        <position position="181"/>
    </location>
    <ligand>
        <name>[4Fe-4S] cluster</name>
        <dbReference type="ChEBI" id="CHEBI:49883"/>
    </ligand>
</feature>
<dbReference type="CDD" id="cd17970">
    <property type="entry name" value="DEAHc_FancJ"/>
    <property type="match status" value="1"/>
</dbReference>
<evidence type="ECO:0000256" key="1">
    <source>
        <dbReference type="ARBA" id="ARBA00004123"/>
    </source>
</evidence>